<dbReference type="AlphaFoldDB" id="A0AAT9FK78"/>
<dbReference type="SUPFAM" id="SSF141523">
    <property type="entry name" value="L,D-transpeptidase catalytic domain-like"/>
    <property type="match status" value="1"/>
</dbReference>
<dbReference type="PANTHER" id="PTHR30582">
    <property type="entry name" value="L,D-TRANSPEPTIDASE"/>
    <property type="match status" value="1"/>
</dbReference>
<organism evidence="10">
    <name type="scientific">Oceaniferula spumae</name>
    <dbReference type="NCBI Taxonomy" id="2979115"/>
    <lineage>
        <taxon>Bacteria</taxon>
        <taxon>Pseudomonadati</taxon>
        <taxon>Verrucomicrobiota</taxon>
        <taxon>Verrucomicrobiia</taxon>
        <taxon>Verrucomicrobiales</taxon>
        <taxon>Verrucomicrobiaceae</taxon>
        <taxon>Oceaniferula</taxon>
    </lineage>
</organism>
<proteinExistence type="inferred from homology"/>
<keyword evidence="3" id="KW-0808">Transferase</keyword>
<dbReference type="PANTHER" id="PTHR30582:SF2">
    <property type="entry name" value="L,D-TRANSPEPTIDASE YCIB-RELATED"/>
    <property type="match status" value="1"/>
</dbReference>
<accession>A0AAT9FK78</accession>
<evidence type="ECO:0000256" key="2">
    <source>
        <dbReference type="ARBA" id="ARBA00005992"/>
    </source>
</evidence>
<evidence type="ECO:0000259" key="9">
    <source>
        <dbReference type="PROSITE" id="PS52029"/>
    </source>
</evidence>
<comment type="similarity">
    <text evidence="2">Belongs to the YkuD family.</text>
</comment>
<evidence type="ECO:0000256" key="7">
    <source>
        <dbReference type="PROSITE-ProRule" id="PRU01373"/>
    </source>
</evidence>
<comment type="pathway">
    <text evidence="1 7">Cell wall biogenesis; peptidoglycan biosynthesis.</text>
</comment>
<sequence>MNKKLIPILKLSVLAALACFGFSSCSTPGGGNAMAQYEAYDRPATLPTNPSKVRVKVSLKNQMAYVMEGSKPLLIMPVTIGTAANPTPRGNFRLFNKEHYHRANTHGYAYTGNTVRPAYLRNKPAGWSFKGTPMPYWCEFKPAYGFHTGWMKPFPASHGCLRMHKNVAPKFFRLVSNGTPVNISNTQAEDATIGRNIPRPPDSTPFPGNPDAMMLTNKFFTMHKKPTYE</sequence>
<dbReference type="EMBL" id="AP026866">
    <property type="protein sequence ID" value="BDS06380.1"/>
    <property type="molecule type" value="Genomic_DNA"/>
</dbReference>
<evidence type="ECO:0000256" key="4">
    <source>
        <dbReference type="ARBA" id="ARBA00022960"/>
    </source>
</evidence>
<dbReference type="InterPro" id="IPR038063">
    <property type="entry name" value="Transpep_catalytic_dom"/>
</dbReference>
<evidence type="ECO:0000313" key="10">
    <source>
        <dbReference type="EMBL" id="BDS06380.1"/>
    </source>
</evidence>
<dbReference type="GO" id="GO:0016740">
    <property type="term" value="F:transferase activity"/>
    <property type="evidence" value="ECO:0007669"/>
    <property type="project" value="UniProtKB-KW"/>
</dbReference>
<evidence type="ECO:0000256" key="8">
    <source>
        <dbReference type="SAM" id="SignalP"/>
    </source>
</evidence>
<dbReference type="GO" id="GO:0008360">
    <property type="term" value="P:regulation of cell shape"/>
    <property type="evidence" value="ECO:0007669"/>
    <property type="project" value="UniProtKB-UniRule"/>
</dbReference>
<feature type="active site" description="Nucleophile" evidence="7">
    <location>
        <position position="160"/>
    </location>
</feature>
<dbReference type="PROSITE" id="PS51257">
    <property type="entry name" value="PROKAR_LIPOPROTEIN"/>
    <property type="match status" value="1"/>
</dbReference>
<dbReference type="InterPro" id="IPR050979">
    <property type="entry name" value="LD-transpeptidase"/>
</dbReference>
<dbReference type="Pfam" id="PF03734">
    <property type="entry name" value="YkuD"/>
    <property type="match status" value="1"/>
</dbReference>
<feature type="chain" id="PRO_5043456744" description="L,D-TPase catalytic domain-containing protein" evidence="8">
    <location>
        <begin position="27"/>
        <end position="229"/>
    </location>
</feature>
<keyword evidence="5 7" id="KW-0573">Peptidoglycan synthesis</keyword>
<name>A0AAT9FK78_9BACT</name>
<dbReference type="CDD" id="cd16913">
    <property type="entry name" value="YkuD_like"/>
    <property type="match status" value="1"/>
</dbReference>
<feature type="active site" description="Proton donor/acceptor" evidence="7">
    <location>
        <position position="147"/>
    </location>
</feature>
<dbReference type="PROSITE" id="PS52029">
    <property type="entry name" value="LD_TPASE"/>
    <property type="match status" value="1"/>
</dbReference>
<dbReference type="KEGG" id="osu:NT6N_14200"/>
<keyword evidence="6 7" id="KW-0961">Cell wall biogenesis/degradation</keyword>
<dbReference type="InterPro" id="IPR005490">
    <property type="entry name" value="LD_TPept_cat_dom"/>
</dbReference>
<dbReference type="GO" id="GO:0005576">
    <property type="term" value="C:extracellular region"/>
    <property type="evidence" value="ECO:0007669"/>
    <property type="project" value="TreeGrafter"/>
</dbReference>
<protein>
    <recommendedName>
        <fullName evidence="9">L,D-TPase catalytic domain-containing protein</fullName>
    </recommendedName>
</protein>
<feature type="domain" description="L,D-TPase catalytic" evidence="9">
    <location>
        <begin position="53"/>
        <end position="184"/>
    </location>
</feature>
<evidence type="ECO:0000256" key="3">
    <source>
        <dbReference type="ARBA" id="ARBA00022679"/>
    </source>
</evidence>
<gene>
    <name evidence="10" type="ORF">NT6N_14200</name>
</gene>
<reference evidence="10" key="1">
    <citation type="submission" date="2024-07" db="EMBL/GenBank/DDBJ databases">
        <title>Complete genome sequence of Verrucomicrobiaceae bacterium NT6N.</title>
        <authorList>
            <person name="Huang C."/>
            <person name="Takami H."/>
            <person name="Hamasaki K."/>
        </authorList>
    </citation>
    <scope>NUCLEOTIDE SEQUENCE</scope>
    <source>
        <strain evidence="10">NT6N</strain>
    </source>
</reference>
<evidence type="ECO:0000256" key="5">
    <source>
        <dbReference type="ARBA" id="ARBA00022984"/>
    </source>
</evidence>
<dbReference type="GO" id="GO:0071555">
    <property type="term" value="P:cell wall organization"/>
    <property type="evidence" value="ECO:0007669"/>
    <property type="project" value="UniProtKB-UniRule"/>
</dbReference>
<evidence type="ECO:0000256" key="6">
    <source>
        <dbReference type="ARBA" id="ARBA00023316"/>
    </source>
</evidence>
<dbReference type="GO" id="GO:0071972">
    <property type="term" value="F:peptidoglycan L,D-transpeptidase activity"/>
    <property type="evidence" value="ECO:0007669"/>
    <property type="project" value="TreeGrafter"/>
</dbReference>
<dbReference type="Gene3D" id="2.40.440.10">
    <property type="entry name" value="L,D-transpeptidase catalytic domain-like"/>
    <property type="match status" value="1"/>
</dbReference>
<keyword evidence="8" id="KW-0732">Signal</keyword>
<dbReference type="GO" id="GO:0018104">
    <property type="term" value="P:peptidoglycan-protein cross-linking"/>
    <property type="evidence" value="ECO:0007669"/>
    <property type="project" value="TreeGrafter"/>
</dbReference>
<feature type="signal peptide" evidence="8">
    <location>
        <begin position="1"/>
        <end position="26"/>
    </location>
</feature>
<keyword evidence="4 7" id="KW-0133">Cell shape</keyword>
<evidence type="ECO:0000256" key="1">
    <source>
        <dbReference type="ARBA" id="ARBA00004752"/>
    </source>
</evidence>